<dbReference type="CDD" id="cd13590">
    <property type="entry name" value="PBP2_PotD_PotF_like"/>
    <property type="match status" value="1"/>
</dbReference>
<dbReference type="GO" id="GO:0015846">
    <property type="term" value="P:polyamine transport"/>
    <property type="evidence" value="ECO:0007669"/>
    <property type="project" value="InterPro"/>
</dbReference>
<keyword evidence="4" id="KW-0574">Periplasm</keyword>
<dbReference type="PANTHER" id="PTHR30222">
    <property type="entry name" value="SPERMIDINE/PUTRESCINE-BINDING PERIPLASMIC PROTEIN"/>
    <property type="match status" value="1"/>
</dbReference>
<organism evidence="5 6">
    <name type="scientific">Kribbella steppae</name>
    <dbReference type="NCBI Taxonomy" id="2512223"/>
    <lineage>
        <taxon>Bacteria</taxon>
        <taxon>Bacillati</taxon>
        <taxon>Actinomycetota</taxon>
        <taxon>Actinomycetes</taxon>
        <taxon>Propionibacteriales</taxon>
        <taxon>Kribbellaceae</taxon>
        <taxon>Kribbella</taxon>
    </lineage>
</organism>
<gene>
    <name evidence="5" type="ORF">EV652_108388</name>
</gene>
<accession>A0A4R2HBY8</accession>
<dbReference type="PRINTS" id="PR00909">
    <property type="entry name" value="SPERMDNBNDNG"/>
</dbReference>
<dbReference type="InterPro" id="IPR001188">
    <property type="entry name" value="Sperm_putr-bd"/>
</dbReference>
<dbReference type="AlphaFoldDB" id="A0A4R2HBY8"/>
<dbReference type="PROSITE" id="PS51318">
    <property type="entry name" value="TAT"/>
    <property type="match status" value="1"/>
</dbReference>
<protein>
    <submittedName>
        <fullName evidence="5">Spermidine/putrescine transport system substrate-binding protein</fullName>
    </submittedName>
</protein>
<evidence type="ECO:0000256" key="3">
    <source>
        <dbReference type="ARBA" id="ARBA00022729"/>
    </source>
</evidence>
<dbReference type="InterPro" id="IPR006311">
    <property type="entry name" value="TAT_signal"/>
</dbReference>
<dbReference type="Gene3D" id="3.40.190.10">
    <property type="entry name" value="Periplasmic binding protein-like II"/>
    <property type="match status" value="2"/>
</dbReference>
<comment type="caution">
    <text evidence="5">The sequence shown here is derived from an EMBL/GenBank/DDBJ whole genome shotgun (WGS) entry which is preliminary data.</text>
</comment>
<evidence type="ECO:0000313" key="5">
    <source>
        <dbReference type="EMBL" id="TCO24852.1"/>
    </source>
</evidence>
<name>A0A4R2HBY8_9ACTN</name>
<proteinExistence type="predicted"/>
<dbReference type="GO" id="GO:0042597">
    <property type="term" value="C:periplasmic space"/>
    <property type="evidence" value="ECO:0007669"/>
    <property type="project" value="UniProtKB-SubCell"/>
</dbReference>
<dbReference type="SUPFAM" id="SSF53850">
    <property type="entry name" value="Periplasmic binding protein-like II"/>
    <property type="match status" value="1"/>
</dbReference>
<dbReference type="PANTHER" id="PTHR30222:SF17">
    <property type="entry name" value="SPERMIDINE_PUTRESCINE-BINDING PERIPLASMIC PROTEIN"/>
    <property type="match status" value="1"/>
</dbReference>
<keyword evidence="6" id="KW-1185">Reference proteome</keyword>
<keyword evidence="3" id="KW-0732">Signal</keyword>
<evidence type="ECO:0000256" key="4">
    <source>
        <dbReference type="ARBA" id="ARBA00022764"/>
    </source>
</evidence>
<dbReference type="Proteomes" id="UP000294508">
    <property type="component" value="Unassembled WGS sequence"/>
</dbReference>
<dbReference type="InterPro" id="IPR006059">
    <property type="entry name" value="SBP"/>
</dbReference>
<dbReference type="OrthoDB" id="9813777at2"/>
<evidence type="ECO:0000313" key="6">
    <source>
        <dbReference type="Proteomes" id="UP000294508"/>
    </source>
</evidence>
<keyword evidence="2" id="KW-0813">Transport</keyword>
<dbReference type="RefSeq" id="WP_132211650.1">
    <property type="nucleotide sequence ID" value="NZ_SLWN01000008.1"/>
</dbReference>
<dbReference type="Pfam" id="PF13416">
    <property type="entry name" value="SBP_bac_8"/>
    <property type="match status" value="1"/>
</dbReference>
<dbReference type="PROSITE" id="PS51257">
    <property type="entry name" value="PROKAR_LIPOPROTEIN"/>
    <property type="match status" value="1"/>
</dbReference>
<comment type="subcellular location">
    <subcellularLocation>
        <location evidence="1">Periplasm</location>
    </subcellularLocation>
</comment>
<evidence type="ECO:0000256" key="2">
    <source>
        <dbReference type="ARBA" id="ARBA00022448"/>
    </source>
</evidence>
<reference evidence="5 6" key="1">
    <citation type="journal article" date="2015" name="Stand. Genomic Sci.">
        <title>Genomic Encyclopedia of Bacterial and Archaeal Type Strains, Phase III: the genomes of soil and plant-associated and newly described type strains.</title>
        <authorList>
            <person name="Whitman W.B."/>
            <person name="Woyke T."/>
            <person name="Klenk H.P."/>
            <person name="Zhou Y."/>
            <person name="Lilburn T.G."/>
            <person name="Beck B.J."/>
            <person name="De Vos P."/>
            <person name="Vandamme P."/>
            <person name="Eisen J.A."/>
            <person name="Garrity G."/>
            <person name="Hugenholtz P."/>
            <person name="Kyrpides N.C."/>
        </authorList>
    </citation>
    <scope>NUCLEOTIDE SEQUENCE [LARGE SCALE GENOMIC DNA]</scope>
    <source>
        <strain evidence="5 6">VKM Ac-2572</strain>
    </source>
</reference>
<dbReference type="EMBL" id="SLWN01000008">
    <property type="protein sequence ID" value="TCO24852.1"/>
    <property type="molecule type" value="Genomic_DNA"/>
</dbReference>
<dbReference type="GO" id="GO:0019808">
    <property type="term" value="F:polyamine binding"/>
    <property type="evidence" value="ECO:0007669"/>
    <property type="project" value="InterPro"/>
</dbReference>
<evidence type="ECO:0000256" key="1">
    <source>
        <dbReference type="ARBA" id="ARBA00004418"/>
    </source>
</evidence>
<sequence length="398" mass="43378">MSPRHQPVVGRRAVLRGVSLSALGLAGGGLLTGCGIPAAKQSEGSCVSTDLSAEQKTLLFSNWPSYMDESEEKVNGKTVLPTLEEFQSRSGIQVTYTTDVNDNAEFYAKVRDQLGSCQPCGRDLFALTDWMAARMIGLGWIQKLDHAKIPNVDAHLLEQLKAPSWDPQRDHSVPWQTGLTGIAYNAKVTSAVGSFADLLNRDDLKGRITLLSEMPDTMGFMLRLVGADPAKFNDAEWSKALELLQDKVASGQIRRFTGNDYVQDLNAGNIAACEAWSGDVIAMQADNADIKFVVPEEGLSLWSDNLLVPNKAVHKANAEALMNYYYDPEVAATLAAWVNYICPVEGAQQAMEAIDPELVEDPLIFPDEATLAKTFHFMALDSAQAKLYESDFNLAIGG</sequence>